<dbReference type="GeneID" id="7825285"/>
<dbReference type="EMBL" id="GG662498">
    <property type="protein sequence ID" value="EAR85821.2"/>
    <property type="molecule type" value="Genomic_DNA"/>
</dbReference>
<evidence type="ECO:0000256" key="1">
    <source>
        <dbReference type="ARBA" id="ARBA00009890"/>
    </source>
</evidence>
<feature type="compositionally biased region" description="Polar residues" evidence="3">
    <location>
        <begin position="1340"/>
        <end position="1351"/>
    </location>
</feature>
<dbReference type="KEGG" id="tet:TTHERM_00313030"/>
<dbReference type="PROSITE" id="PS50082">
    <property type="entry name" value="WD_REPEATS_2"/>
    <property type="match status" value="2"/>
</dbReference>
<dbReference type="GO" id="GO:0032956">
    <property type="term" value="P:regulation of actin cytoskeleton organization"/>
    <property type="evidence" value="ECO:0007669"/>
    <property type="project" value="TreeGrafter"/>
</dbReference>
<protein>
    <submittedName>
        <fullName evidence="4">WD domain, G-beta repeat protein</fullName>
    </submittedName>
</protein>
<feature type="repeat" description="WD" evidence="2">
    <location>
        <begin position="428"/>
        <end position="469"/>
    </location>
</feature>
<evidence type="ECO:0000313" key="4">
    <source>
        <dbReference type="EMBL" id="EAR85821.2"/>
    </source>
</evidence>
<feature type="compositionally biased region" description="Basic and acidic residues" evidence="3">
    <location>
        <begin position="1355"/>
        <end position="1365"/>
    </location>
</feature>
<accession>Q22KH8</accession>
<dbReference type="OrthoDB" id="10251605at2759"/>
<comment type="similarity">
    <text evidence="1">Belongs to the WD repeat LST8 family.</text>
</comment>
<feature type="region of interest" description="Disordered" evidence="3">
    <location>
        <begin position="829"/>
        <end position="858"/>
    </location>
</feature>
<dbReference type="HOGENOM" id="CLU_240045_0_0_1"/>
<evidence type="ECO:0000256" key="2">
    <source>
        <dbReference type="PROSITE-ProRule" id="PRU00221"/>
    </source>
</evidence>
<dbReference type="Gene3D" id="2.130.10.10">
    <property type="entry name" value="YVTN repeat-like/Quinoprotein amine dehydrogenase"/>
    <property type="match status" value="2"/>
</dbReference>
<proteinExistence type="inferred from homology"/>
<dbReference type="GO" id="GO:0031932">
    <property type="term" value="C:TORC2 complex"/>
    <property type="evidence" value="ECO:0007669"/>
    <property type="project" value="InterPro"/>
</dbReference>
<dbReference type="STRING" id="312017.Q22KH8"/>
<evidence type="ECO:0000256" key="3">
    <source>
        <dbReference type="SAM" id="MobiDB-lite"/>
    </source>
</evidence>
<dbReference type="InterPro" id="IPR015943">
    <property type="entry name" value="WD40/YVTN_repeat-like_dom_sf"/>
</dbReference>
<dbReference type="InParanoid" id="Q22KH8"/>
<dbReference type="InterPro" id="IPR036322">
    <property type="entry name" value="WD40_repeat_dom_sf"/>
</dbReference>
<dbReference type="PANTHER" id="PTHR19842">
    <property type="entry name" value="G BETA-LIKE PROTEIN GBL"/>
    <property type="match status" value="1"/>
</dbReference>
<dbReference type="GO" id="GO:0031929">
    <property type="term" value="P:TOR signaling"/>
    <property type="evidence" value="ECO:0007669"/>
    <property type="project" value="InterPro"/>
</dbReference>
<name>Q22KH8_TETTS</name>
<dbReference type="InterPro" id="IPR037588">
    <property type="entry name" value="MLST8"/>
</dbReference>
<dbReference type="eggNOG" id="KOG4155">
    <property type="taxonomic scope" value="Eukaryota"/>
</dbReference>
<dbReference type="Proteomes" id="UP000009168">
    <property type="component" value="Unassembled WGS sequence"/>
</dbReference>
<dbReference type="Pfam" id="PF00400">
    <property type="entry name" value="WD40"/>
    <property type="match status" value="1"/>
</dbReference>
<dbReference type="InterPro" id="IPR001680">
    <property type="entry name" value="WD40_rpt"/>
</dbReference>
<keyword evidence="2" id="KW-0853">WD repeat</keyword>
<feature type="region of interest" description="Disordered" evidence="3">
    <location>
        <begin position="1327"/>
        <end position="1389"/>
    </location>
</feature>
<sequence>MDKNENQLSEQSLVKKQKINRLRDLHQVKDLEKDDVDYLIYKIEQFKGDHNTPLIDHYTLDFIMMLIDKDKVNEIERKFKSQGKKGIDIIDFIRILITSIDHKPHETIYITLALIDLFKEISESRGMSTTISFNDFTGFICDYFVEKNITTYLLPTVKMPEQKKFNTNQKQIREIDINPPILFGKTEEGIKRLIPSSIVTDSSKHNNQQITKGVYASGYRRIITLDSLSTNLKVFKLNSIFERTIVPQRQKDKEVIIMGFTYSDREQRIGATLKDVSLIFWDKQDMFKFQKGFSISAFVSDYQTNIWYLNSTQQWITTDKTNSINIWDLEKEKLKQQIQSKEITGSINEIVEITHIKLVAVSSLDKKVTVWDLEKENIIFTIDLGHAGIHHLLYHYQYQCLITSGFENSINVYSVNPQYLDYDSLGKLVGHNSMVTAVQIIDKTPMVVSADDMGNIKIWDIRSLKCLQTINIGFKTTMTHIVNVPDKNMICLLGTRVNFISFDNSNIQKANEDIYPIKVEFNMMKQEMSICTRKDMRFLRMKDGKITKIFTGLLQNQDDEIATCSSINQFKNFILGDHRGGLALYSYNNGERLKDLVGHQSEVSQLKIDFPNKLIISSSWDNTVMIQRETPSGAEIKRIIKNAHYNKEVNQMEVSLFHNIIVTGSSGRKVFIWDYEFVKLIACIEIDKGTEPTGFFFINGYRVLIITTNSGMIYILKFNVKELKAQFELIGYFNISNYLENENNKKFSDRLQNKDTEEYEEEKSDILIQNKNVFQSRRESSFTNPQNINNNISNANQNTNTFSGQNKNTMVNSQFSTAVQANIDQIQLNSSQSQQNQNKNQQTSTFAQDKKKKIANKPIPQNIKVGFSIQGLEKSNSQQMPIEKQASQIPLNPQQNQKSIFRQTNDSQFFSSDTFQKEKRKVSVSPKNNLDLSNDSSLFEADLPQEWVTKLLTEIQVDEETKCLSNCLLYAATNKGNIIIFNIDSIIQNEDVRMSDHSVQRLNYNPLRQCTEDFYSQIEQITKESVKLPLIVQQNKKNFSQKEKKVVKNLHFCAHRDVLTSFQFVEMSQKCIVTSSQDQYVRIWTLDGQLIGNLNINHPLPIKWDVLIDQHEKVKKKVFYAFKILDIMLSKYKSDQQLRKLMQIDGFINNLLPPQKDSIKLNFSEIKDTYISALKDQTKGVKFMRDEYSPRDLKYDEIKQLFEKELRGISLKQMEANKRLLMAQQQADEQYQAPEIDIHAKRRKYEEHEMLQFLAPNWRNRLLQKQIEQDLHKNVYFLGKKLDQKIRDKLKNQNKTRFSTMNFQGDIIPSQEEINPNFQQSRNSNASNAIINTPKLDARVSSTSKQINRYSVSPRKNDDQNKSKQDIQSNQFISIIEKEETPSKTKKGSKLNIQINNDVAGNSSDLQFQQLINQQEKEKKQQVMSKKKKKNVNRSMDYLEYASEKNYLDESILNMNSQQIGSLAHNVVNTRASYASNNNSIQRNNSNLYFNQSLQTDPANNSVAIQQSSIISKNANNSTLASEKSILLNHSISANNLQKAKIQLFMKNINSKLRQSKYQPEKMFTDRYEKQLTKEKQNQIDEQEQSQANNENKEFLDSIISEALQDVQKNQDNLGSRLSQNSSPQLFAIKKHSLSLIKPLQLQSKTLLDSLREETLNLGSQTDRPQHQNSQKQFQLKLPSIQSGLSTFRGENDVLITSIRSGKFKKINKL</sequence>
<keyword evidence="5" id="KW-1185">Reference proteome</keyword>
<dbReference type="GO" id="GO:0031931">
    <property type="term" value="C:TORC1 complex"/>
    <property type="evidence" value="ECO:0007669"/>
    <property type="project" value="InterPro"/>
</dbReference>
<feature type="compositionally biased region" description="Low complexity" evidence="3">
    <location>
        <begin position="829"/>
        <end position="844"/>
    </location>
</feature>
<feature type="repeat" description="WD" evidence="2">
    <location>
        <begin position="1052"/>
        <end position="1087"/>
    </location>
</feature>
<reference evidence="5" key="1">
    <citation type="journal article" date="2006" name="PLoS Biol.">
        <title>Macronuclear genome sequence of the ciliate Tetrahymena thermophila, a model eukaryote.</title>
        <authorList>
            <person name="Eisen J.A."/>
            <person name="Coyne R.S."/>
            <person name="Wu M."/>
            <person name="Wu D."/>
            <person name="Thiagarajan M."/>
            <person name="Wortman J.R."/>
            <person name="Badger J.H."/>
            <person name="Ren Q."/>
            <person name="Amedeo P."/>
            <person name="Jones K.M."/>
            <person name="Tallon L.J."/>
            <person name="Delcher A.L."/>
            <person name="Salzberg S.L."/>
            <person name="Silva J.C."/>
            <person name="Haas B.J."/>
            <person name="Majoros W.H."/>
            <person name="Farzad M."/>
            <person name="Carlton J.M."/>
            <person name="Smith R.K. Jr."/>
            <person name="Garg J."/>
            <person name="Pearlman R.E."/>
            <person name="Karrer K.M."/>
            <person name="Sun L."/>
            <person name="Manning G."/>
            <person name="Elde N.C."/>
            <person name="Turkewitz A.P."/>
            <person name="Asai D.J."/>
            <person name="Wilkes D.E."/>
            <person name="Wang Y."/>
            <person name="Cai H."/>
            <person name="Collins K."/>
            <person name="Stewart B.A."/>
            <person name="Lee S.R."/>
            <person name="Wilamowska K."/>
            <person name="Weinberg Z."/>
            <person name="Ruzzo W.L."/>
            <person name="Wloga D."/>
            <person name="Gaertig J."/>
            <person name="Frankel J."/>
            <person name="Tsao C.-C."/>
            <person name="Gorovsky M.A."/>
            <person name="Keeling P.J."/>
            <person name="Waller R.F."/>
            <person name="Patron N.J."/>
            <person name="Cherry J.M."/>
            <person name="Stover N.A."/>
            <person name="Krieger C.J."/>
            <person name="del Toro C."/>
            <person name="Ryder H.F."/>
            <person name="Williamson S.C."/>
            <person name="Barbeau R.A."/>
            <person name="Hamilton E.P."/>
            <person name="Orias E."/>
        </authorList>
    </citation>
    <scope>NUCLEOTIDE SEQUENCE [LARGE SCALE GENOMIC DNA]</scope>
    <source>
        <strain evidence="5">SB210</strain>
    </source>
</reference>
<dbReference type="SMART" id="SM00320">
    <property type="entry name" value="WD40"/>
    <property type="match status" value="6"/>
</dbReference>
<dbReference type="PANTHER" id="PTHR19842:SF0">
    <property type="entry name" value="TARGET OF RAPAMYCIN COMPLEX SUBUNIT LST8"/>
    <property type="match status" value="1"/>
</dbReference>
<dbReference type="SUPFAM" id="SSF50978">
    <property type="entry name" value="WD40 repeat-like"/>
    <property type="match status" value="2"/>
</dbReference>
<gene>
    <name evidence="4" type="ORF">TTHERM_00313030</name>
</gene>
<dbReference type="RefSeq" id="XP_001033484.2">
    <property type="nucleotide sequence ID" value="XM_001033484.2"/>
</dbReference>
<organism evidence="4 5">
    <name type="scientific">Tetrahymena thermophila (strain SB210)</name>
    <dbReference type="NCBI Taxonomy" id="312017"/>
    <lineage>
        <taxon>Eukaryota</taxon>
        <taxon>Sar</taxon>
        <taxon>Alveolata</taxon>
        <taxon>Ciliophora</taxon>
        <taxon>Intramacronucleata</taxon>
        <taxon>Oligohymenophorea</taxon>
        <taxon>Hymenostomatida</taxon>
        <taxon>Tetrahymenina</taxon>
        <taxon>Tetrahymenidae</taxon>
        <taxon>Tetrahymena</taxon>
    </lineage>
</organism>
<dbReference type="PROSITE" id="PS50294">
    <property type="entry name" value="WD_REPEATS_REGION"/>
    <property type="match status" value="1"/>
</dbReference>
<evidence type="ECO:0000313" key="5">
    <source>
        <dbReference type="Proteomes" id="UP000009168"/>
    </source>
</evidence>